<feature type="domain" description="Response regulatory" evidence="9">
    <location>
        <begin position="453"/>
        <end position="567"/>
    </location>
</feature>
<evidence type="ECO:0000256" key="2">
    <source>
        <dbReference type="ARBA" id="ARBA00004429"/>
    </source>
</evidence>
<organism evidence="10 11">
    <name type="scientific">Variovorax paradoxus</name>
    <dbReference type="NCBI Taxonomy" id="34073"/>
    <lineage>
        <taxon>Bacteria</taxon>
        <taxon>Pseudomonadati</taxon>
        <taxon>Pseudomonadota</taxon>
        <taxon>Betaproteobacteria</taxon>
        <taxon>Burkholderiales</taxon>
        <taxon>Comamonadaceae</taxon>
        <taxon>Variovorax</taxon>
    </lineage>
</organism>
<evidence type="ECO:0000256" key="3">
    <source>
        <dbReference type="ARBA" id="ARBA00012438"/>
    </source>
</evidence>
<dbReference type="PANTHER" id="PTHR43547:SF2">
    <property type="entry name" value="HYBRID SIGNAL TRANSDUCTION HISTIDINE KINASE C"/>
    <property type="match status" value="1"/>
</dbReference>
<dbReference type="SMART" id="SM00388">
    <property type="entry name" value="HisKA"/>
    <property type="match status" value="1"/>
</dbReference>
<evidence type="ECO:0000259" key="8">
    <source>
        <dbReference type="PROSITE" id="PS50109"/>
    </source>
</evidence>
<dbReference type="InterPro" id="IPR036890">
    <property type="entry name" value="HATPase_C_sf"/>
</dbReference>
<dbReference type="InterPro" id="IPR011006">
    <property type="entry name" value="CheY-like_superfamily"/>
</dbReference>
<feature type="domain" description="Histidine kinase" evidence="8">
    <location>
        <begin position="218"/>
        <end position="433"/>
    </location>
</feature>
<evidence type="ECO:0000256" key="5">
    <source>
        <dbReference type="ARBA" id="ARBA00022679"/>
    </source>
</evidence>
<dbReference type="EC" id="2.7.13.3" evidence="3"/>
<evidence type="ECO:0000256" key="6">
    <source>
        <dbReference type="ARBA" id="ARBA00022777"/>
    </source>
</evidence>
<evidence type="ECO:0000256" key="7">
    <source>
        <dbReference type="PROSITE-ProRule" id="PRU00169"/>
    </source>
</evidence>
<dbReference type="SUPFAM" id="SSF47384">
    <property type="entry name" value="Homodimeric domain of signal transducing histidine kinase"/>
    <property type="match status" value="1"/>
</dbReference>
<dbReference type="Pfam" id="PF00072">
    <property type="entry name" value="Response_reg"/>
    <property type="match status" value="1"/>
</dbReference>
<dbReference type="Proteomes" id="UP000249135">
    <property type="component" value="Unassembled WGS sequence"/>
</dbReference>
<dbReference type="InterPro" id="IPR005467">
    <property type="entry name" value="His_kinase_dom"/>
</dbReference>
<dbReference type="PANTHER" id="PTHR43547">
    <property type="entry name" value="TWO-COMPONENT HISTIDINE KINASE"/>
    <property type="match status" value="1"/>
</dbReference>
<accession>A0A2W5QMF5</accession>
<feature type="modified residue" description="4-aspartylphosphate" evidence="7">
    <location>
        <position position="502"/>
    </location>
</feature>
<evidence type="ECO:0000313" key="10">
    <source>
        <dbReference type="EMBL" id="PZQ78196.1"/>
    </source>
</evidence>
<dbReference type="GO" id="GO:0005886">
    <property type="term" value="C:plasma membrane"/>
    <property type="evidence" value="ECO:0007669"/>
    <property type="project" value="UniProtKB-SubCell"/>
</dbReference>
<dbReference type="CDD" id="cd00075">
    <property type="entry name" value="HATPase"/>
    <property type="match status" value="1"/>
</dbReference>
<name>A0A2W5QMF5_VARPD</name>
<dbReference type="Gene3D" id="3.30.565.10">
    <property type="entry name" value="Histidine kinase-like ATPase, C-terminal domain"/>
    <property type="match status" value="1"/>
</dbReference>
<evidence type="ECO:0000313" key="11">
    <source>
        <dbReference type="Proteomes" id="UP000249135"/>
    </source>
</evidence>
<dbReference type="Pfam" id="PF02518">
    <property type="entry name" value="HATPase_c"/>
    <property type="match status" value="1"/>
</dbReference>
<comment type="subcellular location">
    <subcellularLocation>
        <location evidence="2">Cell inner membrane</location>
        <topology evidence="2">Multi-pass membrane protein</topology>
    </subcellularLocation>
</comment>
<evidence type="ECO:0000259" key="9">
    <source>
        <dbReference type="PROSITE" id="PS50110"/>
    </source>
</evidence>
<gene>
    <name evidence="10" type="ORF">DI563_01215</name>
</gene>
<dbReference type="GO" id="GO:0000155">
    <property type="term" value="F:phosphorelay sensor kinase activity"/>
    <property type="evidence" value="ECO:0007669"/>
    <property type="project" value="InterPro"/>
</dbReference>
<comment type="caution">
    <text evidence="10">The sequence shown here is derived from an EMBL/GenBank/DDBJ whole genome shotgun (WGS) entry which is preliminary data.</text>
</comment>
<evidence type="ECO:0000256" key="4">
    <source>
        <dbReference type="ARBA" id="ARBA00022553"/>
    </source>
</evidence>
<dbReference type="InterPro" id="IPR001789">
    <property type="entry name" value="Sig_transdc_resp-reg_receiver"/>
</dbReference>
<reference evidence="10 11" key="1">
    <citation type="submission" date="2017-08" db="EMBL/GenBank/DDBJ databases">
        <title>Infants hospitalized years apart are colonized by the same room-sourced microbial strains.</title>
        <authorList>
            <person name="Brooks B."/>
            <person name="Olm M.R."/>
            <person name="Firek B.A."/>
            <person name="Baker R."/>
            <person name="Thomas B.C."/>
            <person name="Morowitz M.J."/>
            <person name="Banfield J.F."/>
        </authorList>
    </citation>
    <scope>NUCLEOTIDE SEQUENCE [LARGE SCALE GENOMIC DNA]</scope>
    <source>
        <strain evidence="10">S2_005_003_R2_41</strain>
    </source>
</reference>
<dbReference type="PRINTS" id="PR00344">
    <property type="entry name" value="BCTRLSENSOR"/>
</dbReference>
<dbReference type="Pfam" id="PF00512">
    <property type="entry name" value="HisKA"/>
    <property type="match status" value="1"/>
</dbReference>
<dbReference type="SUPFAM" id="SSF55874">
    <property type="entry name" value="ATPase domain of HSP90 chaperone/DNA topoisomerase II/histidine kinase"/>
    <property type="match status" value="1"/>
</dbReference>
<sequence length="567" mass="61459">MRLGPDCDWHPASRLLVASAAWSAPCRGSIDSVPAVAVFRSGVRVVANCIHDMRKDPMHGDMKASHAQPDSAAPPMLDATSLAQIVENVPIGICVVNSHLQLCIANDHARNAFHVTAIDSGQPLASLITASWGDSLVGDVLQHVHRAFVEGSSMWTSPAMPGRNDDAAGASCDWHFRRIALSPVEFGVACYLQDRHDASLLRDAQHQSDRRKSEFLAVLAHELRNQLAPIRLSLELMKRVKGHEANRRALDTIDHQSQAMALLVDDLLDVSRIAIGAMVMRREKFRLDEVIAIALDGSQPLMREKSHSITVDLPSEPLWLEGDRLRLSQAFINLLNNAAKFTEAGGQITIAAELDLPNVTVHVRDTGLGIPREQLERIFELFGRLERDRATHGLGIGLSLVRQVVSLHGGSVSARSDGHRLGSDFVVCLPVASAAPSQPTQNPPVLRSPKSKRVLVVDDDSANRDAMARLLEALGHIAVVAAGGSEALRLMGLFRPHVLLLDLSMPGVDGFEVARLARLDIDGSSVRIVAVTGHGQKSDLDRTRGAGFDAHLVKPVTLRQLEEALGD</sequence>
<keyword evidence="6" id="KW-0418">Kinase</keyword>
<dbReference type="PROSITE" id="PS50110">
    <property type="entry name" value="RESPONSE_REGULATORY"/>
    <property type="match status" value="1"/>
</dbReference>
<dbReference type="InterPro" id="IPR004358">
    <property type="entry name" value="Sig_transdc_His_kin-like_C"/>
</dbReference>
<dbReference type="SMART" id="SM00387">
    <property type="entry name" value="HATPase_c"/>
    <property type="match status" value="1"/>
</dbReference>
<evidence type="ECO:0000256" key="1">
    <source>
        <dbReference type="ARBA" id="ARBA00000085"/>
    </source>
</evidence>
<dbReference type="InterPro" id="IPR036097">
    <property type="entry name" value="HisK_dim/P_sf"/>
</dbReference>
<dbReference type="SMART" id="SM00448">
    <property type="entry name" value="REC"/>
    <property type="match status" value="1"/>
</dbReference>
<dbReference type="InterPro" id="IPR003594">
    <property type="entry name" value="HATPase_dom"/>
</dbReference>
<keyword evidence="5" id="KW-0808">Transferase</keyword>
<protein>
    <recommendedName>
        <fullName evidence="3">histidine kinase</fullName>
        <ecNumber evidence="3">2.7.13.3</ecNumber>
    </recommendedName>
</protein>
<dbReference type="InterPro" id="IPR003661">
    <property type="entry name" value="HisK_dim/P_dom"/>
</dbReference>
<proteinExistence type="predicted"/>
<dbReference type="FunFam" id="3.30.565.10:FF:000006">
    <property type="entry name" value="Sensor histidine kinase WalK"/>
    <property type="match status" value="1"/>
</dbReference>
<dbReference type="PROSITE" id="PS50109">
    <property type="entry name" value="HIS_KIN"/>
    <property type="match status" value="1"/>
</dbReference>
<dbReference type="Gene3D" id="1.10.287.130">
    <property type="match status" value="1"/>
</dbReference>
<dbReference type="AlphaFoldDB" id="A0A2W5QMF5"/>
<dbReference type="Gene3D" id="3.40.50.2300">
    <property type="match status" value="1"/>
</dbReference>
<dbReference type="CDD" id="cd00082">
    <property type="entry name" value="HisKA"/>
    <property type="match status" value="1"/>
</dbReference>
<keyword evidence="4 7" id="KW-0597">Phosphoprotein</keyword>
<dbReference type="EMBL" id="QFPP01000004">
    <property type="protein sequence ID" value="PZQ78196.1"/>
    <property type="molecule type" value="Genomic_DNA"/>
</dbReference>
<dbReference type="SUPFAM" id="SSF52172">
    <property type="entry name" value="CheY-like"/>
    <property type="match status" value="1"/>
</dbReference>
<comment type="catalytic activity">
    <reaction evidence="1">
        <text>ATP + protein L-histidine = ADP + protein N-phospho-L-histidine.</text>
        <dbReference type="EC" id="2.7.13.3"/>
    </reaction>
</comment>